<evidence type="ECO:0008006" key="3">
    <source>
        <dbReference type="Google" id="ProtNLM"/>
    </source>
</evidence>
<keyword evidence="1" id="KW-0614">Plasmid</keyword>
<name>A0A6G6J857_PSENT</name>
<dbReference type="SUPFAM" id="SSF47598">
    <property type="entry name" value="Ribbon-helix-helix"/>
    <property type="match status" value="1"/>
</dbReference>
<dbReference type="InterPro" id="IPR010985">
    <property type="entry name" value="Ribbon_hlx_hlx"/>
</dbReference>
<organism evidence="1 2">
    <name type="scientific">Pseudomonas nitroreducens</name>
    <dbReference type="NCBI Taxonomy" id="46680"/>
    <lineage>
        <taxon>Bacteria</taxon>
        <taxon>Pseudomonadati</taxon>
        <taxon>Pseudomonadota</taxon>
        <taxon>Gammaproteobacteria</taxon>
        <taxon>Pseudomonadales</taxon>
        <taxon>Pseudomonadaceae</taxon>
        <taxon>Pseudomonas</taxon>
    </lineage>
</organism>
<gene>
    <name evidence="1" type="ORF">G5B91_35355</name>
</gene>
<dbReference type="KEGG" id="pnt:G5B91_35355"/>
<dbReference type="RefSeq" id="WP_017519911.1">
    <property type="nucleotide sequence ID" value="NZ_CP049142.1"/>
</dbReference>
<dbReference type="InterPro" id="IPR013321">
    <property type="entry name" value="Arc_rbn_hlx_hlx"/>
</dbReference>
<dbReference type="Gene3D" id="1.10.1220.10">
    <property type="entry name" value="Met repressor-like"/>
    <property type="match status" value="1"/>
</dbReference>
<dbReference type="EMBL" id="CP049142">
    <property type="protein sequence ID" value="QIE91606.1"/>
    <property type="molecule type" value="Genomic_DNA"/>
</dbReference>
<dbReference type="AlphaFoldDB" id="A0A6G6J857"/>
<geneLocation type="plasmid" evidence="2">
    <name>ppnihbp1_1</name>
</geneLocation>
<dbReference type="Proteomes" id="UP000501063">
    <property type="component" value="Plasmid pPniHBP1_1"/>
</dbReference>
<accession>A0A6G6J857</accession>
<dbReference type="GO" id="GO:0006355">
    <property type="term" value="P:regulation of DNA-templated transcription"/>
    <property type="evidence" value="ECO:0007669"/>
    <property type="project" value="InterPro"/>
</dbReference>
<evidence type="ECO:0000313" key="2">
    <source>
        <dbReference type="Proteomes" id="UP000501063"/>
    </source>
</evidence>
<protein>
    <recommendedName>
        <fullName evidence="3">Arc family DNA-binding protein</fullName>
    </recommendedName>
</protein>
<sequence>MDDLNTETDFNSRSAPKVTVRLNSDCHEGLSTLANLHKRSLNGECVMGLERWLDHQAQTTAVLKLIAGPLKEVAVKAVLEEVPLVTDEPGVPSDKISFMLRYTPYIRKRIAEISSETNVSAHSVMLTALAWWVNTSRQANALLAASLGTPGIHHAGLLDHSAIPAA</sequence>
<evidence type="ECO:0000313" key="1">
    <source>
        <dbReference type="EMBL" id="QIE91606.1"/>
    </source>
</evidence>
<proteinExistence type="predicted"/>
<reference evidence="1 2" key="1">
    <citation type="submission" date="2020-02" db="EMBL/GenBank/DDBJ databases">
        <title>Integrative conjugative elements (ICEs) and plasmids drive adaptation of Pseudomonas nitroreducens strain HBP1 to wastewater environment.</title>
        <authorList>
            <person name="Sentchilo V."/>
            <person name="Carraro N."/>
            <person name="Bertelli C."/>
            <person name="van der Meer J.R."/>
        </authorList>
    </citation>
    <scope>NUCLEOTIDE SEQUENCE [LARGE SCALE GENOMIC DNA]</scope>
    <source>
        <strain evidence="1 2">HBP1</strain>
        <plasmid evidence="2">ppnihbp1_1</plasmid>
    </source>
</reference>